<proteinExistence type="predicted"/>
<dbReference type="InterPro" id="IPR025361">
    <property type="entry name" value="DUF4265"/>
</dbReference>
<name>A0A9D1YV04_9MICO</name>
<dbReference type="Pfam" id="PF14085">
    <property type="entry name" value="DUF4265"/>
    <property type="match status" value="2"/>
</dbReference>
<organism evidence="1 2">
    <name type="scientific">Candidatus Agrococcus pullicola</name>
    <dbReference type="NCBI Taxonomy" id="2838429"/>
    <lineage>
        <taxon>Bacteria</taxon>
        <taxon>Bacillati</taxon>
        <taxon>Actinomycetota</taxon>
        <taxon>Actinomycetes</taxon>
        <taxon>Micrococcales</taxon>
        <taxon>Microbacteriaceae</taxon>
        <taxon>Agrococcus</taxon>
    </lineage>
</organism>
<gene>
    <name evidence="1" type="ORF">H9830_07925</name>
</gene>
<reference evidence="1" key="1">
    <citation type="journal article" date="2021" name="PeerJ">
        <title>Extensive microbial diversity within the chicken gut microbiome revealed by metagenomics and culture.</title>
        <authorList>
            <person name="Gilroy R."/>
            <person name="Ravi A."/>
            <person name="Getino M."/>
            <person name="Pursley I."/>
            <person name="Horton D.L."/>
            <person name="Alikhan N.F."/>
            <person name="Baker D."/>
            <person name="Gharbi K."/>
            <person name="Hall N."/>
            <person name="Watson M."/>
            <person name="Adriaenssens E.M."/>
            <person name="Foster-Nyarko E."/>
            <person name="Jarju S."/>
            <person name="Secka A."/>
            <person name="Antonio M."/>
            <person name="Oren A."/>
            <person name="Chaudhuri R.R."/>
            <person name="La Ragione R."/>
            <person name="Hildebrand F."/>
            <person name="Pallen M.J."/>
        </authorList>
    </citation>
    <scope>NUCLEOTIDE SEQUENCE</scope>
    <source>
        <strain evidence="1">ChiGjej1B1-98</strain>
    </source>
</reference>
<dbReference type="EMBL" id="DXDC01000232">
    <property type="protein sequence ID" value="HIY66188.1"/>
    <property type="molecule type" value="Genomic_DNA"/>
</dbReference>
<protein>
    <submittedName>
        <fullName evidence="1">DUF4265 domain-containing protein</fullName>
    </submittedName>
</protein>
<evidence type="ECO:0000313" key="1">
    <source>
        <dbReference type="EMBL" id="HIY66188.1"/>
    </source>
</evidence>
<reference evidence="1" key="2">
    <citation type="submission" date="2021-04" db="EMBL/GenBank/DDBJ databases">
        <authorList>
            <person name="Gilroy R."/>
        </authorList>
    </citation>
    <scope>NUCLEOTIDE SEQUENCE</scope>
    <source>
        <strain evidence="1">ChiGjej1B1-98</strain>
    </source>
</reference>
<dbReference type="Proteomes" id="UP000824005">
    <property type="component" value="Unassembled WGS sequence"/>
</dbReference>
<sequence>MDATEHRTRRVRIRFGLPAEHGWAPSAAEWLWAEEIAAGTYTILNAPFFQYDIGVGDIVEAREQPHWEDAWDPFFRGPEEPHHLHYAGLAVDGRHDTFRAVVLQDGAFEGDPQRASDCFHGFGLWVEGASWFPNPMFALDVPPDADLDAVVALLERHEREGAWMWEWSKRSGR</sequence>
<evidence type="ECO:0000313" key="2">
    <source>
        <dbReference type="Proteomes" id="UP000824005"/>
    </source>
</evidence>
<comment type="caution">
    <text evidence="1">The sequence shown here is derived from an EMBL/GenBank/DDBJ whole genome shotgun (WGS) entry which is preliminary data.</text>
</comment>
<dbReference type="AlphaFoldDB" id="A0A9D1YV04"/>
<accession>A0A9D1YV04</accession>